<organism evidence="1 2">
    <name type="scientific">Melastoma candidum</name>
    <dbReference type="NCBI Taxonomy" id="119954"/>
    <lineage>
        <taxon>Eukaryota</taxon>
        <taxon>Viridiplantae</taxon>
        <taxon>Streptophyta</taxon>
        <taxon>Embryophyta</taxon>
        <taxon>Tracheophyta</taxon>
        <taxon>Spermatophyta</taxon>
        <taxon>Magnoliopsida</taxon>
        <taxon>eudicotyledons</taxon>
        <taxon>Gunneridae</taxon>
        <taxon>Pentapetalae</taxon>
        <taxon>rosids</taxon>
        <taxon>malvids</taxon>
        <taxon>Myrtales</taxon>
        <taxon>Melastomataceae</taxon>
        <taxon>Melastomatoideae</taxon>
        <taxon>Melastomateae</taxon>
        <taxon>Melastoma</taxon>
    </lineage>
</organism>
<proteinExistence type="predicted"/>
<protein>
    <submittedName>
        <fullName evidence="1">Uncharacterized protein</fullName>
    </submittedName>
</protein>
<accession>A0ACB9P0Y1</accession>
<name>A0ACB9P0Y1_9MYRT</name>
<sequence>MRGYMRFSCGGKVLEASRIFRDMQIDKELGLPQPNGKTYDLMLEGFCREGMWEEVEMLVSSMKEKFGTMTLQSYNIQLLEMVRKGRLLEWHSLIAEMVTSVD</sequence>
<keyword evidence="2" id="KW-1185">Reference proteome</keyword>
<evidence type="ECO:0000313" key="2">
    <source>
        <dbReference type="Proteomes" id="UP001057402"/>
    </source>
</evidence>
<reference evidence="2" key="1">
    <citation type="journal article" date="2023" name="Front. Plant Sci.">
        <title>Chromosomal-level genome assembly of Melastoma candidum provides insights into trichome evolution.</title>
        <authorList>
            <person name="Zhong Y."/>
            <person name="Wu W."/>
            <person name="Sun C."/>
            <person name="Zou P."/>
            <person name="Liu Y."/>
            <person name="Dai S."/>
            <person name="Zhou R."/>
        </authorList>
    </citation>
    <scope>NUCLEOTIDE SEQUENCE [LARGE SCALE GENOMIC DNA]</scope>
</reference>
<evidence type="ECO:0000313" key="1">
    <source>
        <dbReference type="EMBL" id="KAI4342202.1"/>
    </source>
</evidence>
<gene>
    <name evidence="1" type="ORF">MLD38_026853</name>
</gene>
<dbReference type="EMBL" id="CM042886">
    <property type="protein sequence ID" value="KAI4342202.1"/>
    <property type="molecule type" value="Genomic_DNA"/>
</dbReference>
<comment type="caution">
    <text evidence="1">The sequence shown here is derived from an EMBL/GenBank/DDBJ whole genome shotgun (WGS) entry which is preliminary data.</text>
</comment>
<dbReference type="Proteomes" id="UP001057402">
    <property type="component" value="Chromosome 7"/>
</dbReference>